<accession>A0ABS3T2P9</accession>
<evidence type="ECO:0000259" key="5">
    <source>
        <dbReference type="Pfam" id="PF00144"/>
    </source>
</evidence>
<sequence length="502" mass="57099">MKQFKLILISLLIFGCNSEKKDNISEVSVKNTFNKFTNLVDAFAENTIKKGNANSFAVAIYKDGEMYQNYYGAIDKDGNNKPNDSSLYEIASITKTFTGSLVAKAVLAGKIGLEDDIRKYIEGDYSNLEFEGQSITVKHLLTHSMGLKNKLTKGFESIRNKVTTGTYDYKTDSYTIDDLLKELKTVEVDKKPGTVFAYNSLGPELLAYILEKVNKKPFKEQMNVFFRELGMNDTYLDESQKFEDRLVKGYKGDVLAPIDHDPVYGAAGGAISTLPDLATYMQYFVDNKNEPWVKEASSVLFEDPEDGEKIGYLWQDIDHAEVEGFYYSKTGTSNRIQSGILICPDSNYGIVVMVNNTSDEAMRDWELLFFRDIEPMVIKFPKLNLTSIFKSDFSTNPSKAYQNFRALKSDTTTYDFNLRELNNFGYDLLNDSQSQKAIEVFKFLTEEFPENANIYDSLGEAYFMNEDYKNALISFKKALELNPDMKTSKGYIKKIEELNLSK</sequence>
<keyword evidence="6" id="KW-0378">Hydrolase</keyword>
<evidence type="ECO:0000256" key="1">
    <source>
        <dbReference type="ARBA" id="ARBA00022737"/>
    </source>
</evidence>
<keyword evidence="7" id="KW-1185">Reference proteome</keyword>
<dbReference type="GO" id="GO:0016787">
    <property type="term" value="F:hydrolase activity"/>
    <property type="evidence" value="ECO:0007669"/>
    <property type="project" value="UniProtKB-KW"/>
</dbReference>
<evidence type="ECO:0000256" key="2">
    <source>
        <dbReference type="ARBA" id="ARBA00022803"/>
    </source>
</evidence>
<dbReference type="PANTHER" id="PTHR22935:SF95">
    <property type="entry name" value="BETA-LACTAMASE-LIKE 1-RELATED"/>
    <property type="match status" value="1"/>
</dbReference>
<feature type="domain" description="Beta-lactamase-related" evidence="5">
    <location>
        <begin position="42"/>
        <end position="365"/>
    </location>
</feature>
<dbReference type="Pfam" id="PF07719">
    <property type="entry name" value="TPR_2"/>
    <property type="match status" value="1"/>
</dbReference>
<name>A0ABS3T2P9_9FLAO</name>
<dbReference type="InterPro" id="IPR012338">
    <property type="entry name" value="Beta-lactam/transpept-like"/>
</dbReference>
<dbReference type="PANTHER" id="PTHR22935">
    <property type="entry name" value="PENICILLIN-BINDING PROTEIN"/>
    <property type="match status" value="1"/>
</dbReference>
<dbReference type="InterPro" id="IPR051478">
    <property type="entry name" value="Beta-lactamase-like_AB/R"/>
</dbReference>
<dbReference type="Gene3D" id="1.25.40.10">
    <property type="entry name" value="Tetratricopeptide repeat domain"/>
    <property type="match status" value="1"/>
</dbReference>
<dbReference type="PROSITE" id="PS51257">
    <property type="entry name" value="PROKAR_LIPOPROTEIN"/>
    <property type="match status" value="1"/>
</dbReference>
<dbReference type="SMART" id="SM00028">
    <property type="entry name" value="TPR"/>
    <property type="match status" value="2"/>
</dbReference>
<evidence type="ECO:0000256" key="4">
    <source>
        <dbReference type="PROSITE-ProRule" id="PRU00339"/>
    </source>
</evidence>
<dbReference type="SUPFAM" id="SSF56601">
    <property type="entry name" value="beta-lactamase/transpeptidase-like"/>
    <property type="match status" value="1"/>
</dbReference>
<reference evidence="6 7" key="1">
    <citation type="submission" date="2021-03" db="EMBL/GenBank/DDBJ databases">
        <title>Winogradskyella sp. nov., isolated from costal sediment.</title>
        <authorList>
            <person name="Gao C."/>
        </authorList>
    </citation>
    <scope>NUCLEOTIDE SEQUENCE [LARGE SCALE GENOMIC DNA]</scope>
    <source>
        <strain evidence="6 7">DF17</strain>
    </source>
</reference>
<dbReference type="SUPFAM" id="SSF48452">
    <property type="entry name" value="TPR-like"/>
    <property type="match status" value="1"/>
</dbReference>
<dbReference type="InterPro" id="IPR013105">
    <property type="entry name" value="TPR_2"/>
</dbReference>
<evidence type="ECO:0000256" key="3">
    <source>
        <dbReference type="ARBA" id="ARBA00038473"/>
    </source>
</evidence>
<evidence type="ECO:0000313" key="7">
    <source>
        <dbReference type="Proteomes" id="UP000676776"/>
    </source>
</evidence>
<proteinExistence type="inferred from homology"/>
<protein>
    <submittedName>
        <fullName evidence="6">Serine hydrolase</fullName>
    </submittedName>
</protein>
<gene>
    <name evidence="6" type="ORF">J4050_09730</name>
</gene>
<dbReference type="InterPro" id="IPR001466">
    <property type="entry name" value="Beta-lactam-related"/>
</dbReference>
<dbReference type="InterPro" id="IPR011990">
    <property type="entry name" value="TPR-like_helical_dom_sf"/>
</dbReference>
<dbReference type="Pfam" id="PF00144">
    <property type="entry name" value="Beta-lactamase"/>
    <property type="match status" value="1"/>
</dbReference>
<dbReference type="Proteomes" id="UP000676776">
    <property type="component" value="Unassembled WGS sequence"/>
</dbReference>
<comment type="caution">
    <text evidence="6">The sequence shown here is derived from an EMBL/GenBank/DDBJ whole genome shotgun (WGS) entry which is preliminary data.</text>
</comment>
<dbReference type="PROSITE" id="PS50293">
    <property type="entry name" value="TPR_REGION"/>
    <property type="match status" value="1"/>
</dbReference>
<organism evidence="6 7">
    <name type="scientific">Winogradskyella pelagia</name>
    <dbReference type="NCBI Taxonomy" id="2819984"/>
    <lineage>
        <taxon>Bacteria</taxon>
        <taxon>Pseudomonadati</taxon>
        <taxon>Bacteroidota</taxon>
        <taxon>Flavobacteriia</taxon>
        <taxon>Flavobacteriales</taxon>
        <taxon>Flavobacteriaceae</taxon>
        <taxon>Winogradskyella</taxon>
    </lineage>
</organism>
<evidence type="ECO:0000313" key="6">
    <source>
        <dbReference type="EMBL" id="MBO3117029.1"/>
    </source>
</evidence>
<comment type="similarity">
    <text evidence="3">Belongs to the beta-lactamase family.</text>
</comment>
<keyword evidence="2 4" id="KW-0802">TPR repeat</keyword>
<dbReference type="RefSeq" id="WP_208154390.1">
    <property type="nucleotide sequence ID" value="NZ_JAGEVF010000007.1"/>
</dbReference>
<dbReference type="EMBL" id="JAGEVF010000007">
    <property type="protein sequence ID" value="MBO3117029.1"/>
    <property type="molecule type" value="Genomic_DNA"/>
</dbReference>
<feature type="repeat" description="TPR" evidence="4">
    <location>
        <begin position="452"/>
        <end position="485"/>
    </location>
</feature>
<dbReference type="InterPro" id="IPR019734">
    <property type="entry name" value="TPR_rpt"/>
</dbReference>
<dbReference type="PROSITE" id="PS50005">
    <property type="entry name" value="TPR"/>
    <property type="match status" value="1"/>
</dbReference>
<dbReference type="Gene3D" id="3.40.710.10">
    <property type="entry name" value="DD-peptidase/beta-lactamase superfamily"/>
    <property type="match status" value="1"/>
</dbReference>
<keyword evidence="1" id="KW-0677">Repeat</keyword>